<sequence>MAKEHNIRFVSPRQWERIEQWSRRKPVFALMGEFSAGKSTLMNFLLRKHALPTQVTATQLPPVWFTWGDQPAYVQRHDGSRQPIEISDLNVVGVNDAQFIRIYLEADILEAVDLIDTPGISDPNISSNVWQRAVGQANGVLWCTHATQAWRETERAMWVSLPDRLHQNSLLLVTRADALSVKDRQKVLRRVNRETGPLFNRSILFSARDAITARDKTGDADLWVRSGGGKMIDSFLEITESIMDRRADQLARYQVDRSLSTPQAAAASENLEATFAQTADEEMAERAAAPLKLMNPLLGDEAAPPEPGSVASFPVRPSRVSRRDEDETERAARARIDADEAEKLRASIVPEPIVADNAGVTEDSLRAFFRDSANDPLDLAELSVAPTHGTDEDLELAEDDADPYDDELEGAEDGADADTLSSITSVMADTPPEAGVEEEPQPQAGAEILSISSLIRNAAPESPEGQRTALDEALDVPDGALLSAATMWTAILESEELPETPDQLLDVFRVFLEEFDQIAAEHHARQSEDAPRNLPHADRPKGAEWHVL</sequence>
<dbReference type="RefSeq" id="WP_138844169.1">
    <property type="nucleotide sequence ID" value="NZ_VCPD01000006.1"/>
</dbReference>
<accession>A0ABY2WV43</accession>
<dbReference type="Proteomes" id="UP001193035">
    <property type="component" value="Unassembled WGS sequence"/>
</dbReference>
<evidence type="ECO:0000313" key="3">
    <source>
        <dbReference type="EMBL" id="TMV05591.1"/>
    </source>
</evidence>
<feature type="region of interest" description="Disordered" evidence="1">
    <location>
        <begin position="297"/>
        <end position="336"/>
    </location>
</feature>
<evidence type="ECO:0000313" key="4">
    <source>
        <dbReference type="Proteomes" id="UP001193035"/>
    </source>
</evidence>
<dbReference type="SUPFAM" id="SSF52540">
    <property type="entry name" value="P-loop containing nucleoside triphosphate hydrolases"/>
    <property type="match status" value="1"/>
</dbReference>
<protein>
    <recommendedName>
        <fullName evidence="2">Dynamin N-terminal domain-containing protein</fullName>
    </recommendedName>
</protein>
<dbReference type="EMBL" id="VCPD01000006">
    <property type="protein sequence ID" value="TMV05591.1"/>
    <property type="molecule type" value="Genomic_DNA"/>
</dbReference>
<dbReference type="InterPro" id="IPR045063">
    <property type="entry name" value="Dynamin_N"/>
</dbReference>
<name>A0ABY2WV43_9RHOB</name>
<dbReference type="InterPro" id="IPR027417">
    <property type="entry name" value="P-loop_NTPase"/>
</dbReference>
<organism evidence="3 4">
    <name type="scientific">Ruegeria sediminis</name>
    <dbReference type="NCBI Taxonomy" id="2583820"/>
    <lineage>
        <taxon>Bacteria</taxon>
        <taxon>Pseudomonadati</taxon>
        <taxon>Pseudomonadota</taxon>
        <taxon>Alphaproteobacteria</taxon>
        <taxon>Rhodobacterales</taxon>
        <taxon>Roseobacteraceae</taxon>
        <taxon>Ruegeria</taxon>
    </lineage>
</organism>
<gene>
    <name evidence="3" type="ORF">FGK63_16230</name>
</gene>
<feature type="domain" description="Dynamin N-terminal" evidence="2">
    <location>
        <begin position="29"/>
        <end position="174"/>
    </location>
</feature>
<dbReference type="Pfam" id="PF00350">
    <property type="entry name" value="Dynamin_N"/>
    <property type="match status" value="1"/>
</dbReference>
<reference evidence="3 4" key="1">
    <citation type="submission" date="2019-05" db="EMBL/GenBank/DDBJ databases">
        <title>Ruegeria sp. nov., isolated from tidal flat.</title>
        <authorList>
            <person name="Kim W."/>
        </authorList>
    </citation>
    <scope>NUCLEOTIDE SEQUENCE [LARGE SCALE GENOMIC DNA]</scope>
    <source>
        <strain evidence="3 4">CAU 1488</strain>
    </source>
</reference>
<evidence type="ECO:0000259" key="2">
    <source>
        <dbReference type="Pfam" id="PF00350"/>
    </source>
</evidence>
<feature type="region of interest" description="Disordered" evidence="1">
    <location>
        <begin position="522"/>
        <end position="548"/>
    </location>
</feature>
<evidence type="ECO:0000256" key="1">
    <source>
        <dbReference type="SAM" id="MobiDB-lite"/>
    </source>
</evidence>
<feature type="compositionally biased region" description="Basic and acidic residues" evidence="1">
    <location>
        <begin position="321"/>
        <end position="336"/>
    </location>
</feature>
<dbReference type="Gene3D" id="3.40.50.300">
    <property type="entry name" value="P-loop containing nucleotide triphosphate hydrolases"/>
    <property type="match status" value="1"/>
</dbReference>
<proteinExistence type="predicted"/>
<keyword evidence="4" id="KW-1185">Reference proteome</keyword>
<comment type="caution">
    <text evidence="3">The sequence shown here is derived from an EMBL/GenBank/DDBJ whole genome shotgun (WGS) entry which is preliminary data.</text>
</comment>